<name>A0A0F9WEN9_9ZZZZ</name>
<proteinExistence type="predicted"/>
<accession>A0A0F9WEN9</accession>
<sequence length="93" mass="10486">MDNILRKLTGYTFALRDALERTNESSERPKITRHLAAAAEMYALLYMHQTSEAIAHIVEAENRVHGWSNLSGDNGEKVAKKWAEFIDVAGIEL</sequence>
<dbReference type="AlphaFoldDB" id="A0A0F9WEN9"/>
<dbReference type="EMBL" id="LAZR01000004">
    <property type="protein sequence ID" value="KKO10903.1"/>
    <property type="molecule type" value="Genomic_DNA"/>
</dbReference>
<evidence type="ECO:0000313" key="1">
    <source>
        <dbReference type="EMBL" id="KKO10903.1"/>
    </source>
</evidence>
<reference evidence="1" key="1">
    <citation type="journal article" date="2015" name="Nature">
        <title>Complex archaea that bridge the gap between prokaryotes and eukaryotes.</title>
        <authorList>
            <person name="Spang A."/>
            <person name="Saw J.H."/>
            <person name="Jorgensen S.L."/>
            <person name="Zaremba-Niedzwiedzka K."/>
            <person name="Martijn J."/>
            <person name="Lind A.E."/>
            <person name="van Eijk R."/>
            <person name="Schleper C."/>
            <person name="Guy L."/>
            <person name="Ettema T.J."/>
        </authorList>
    </citation>
    <scope>NUCLEOTIDE SEQUENCE</scope>
</reference>
<gene>
    <name evidence="1" type="ORF">LCGC14_0023860</name>
</gene>
<organism evidence="1">
    <name type="scientific">marine sediment metagenome</name>
    <dbReference type="NCBI Taxonomy" id="412755"/>
    <lineage>
        <taxon>unclassified sequences</taxon>
        <taxon>metagenomes</taxon>
        <taxon>ecological metagenomes</taxon>
    </lineage>
</organism>
<protein>
    <submittedName>
        <fullName evidence="1">Uncharacterized protein</fullName>
    </submittedName>
</protein>
<comment type="caution">
    <text evidence="1">The sequence shown here is derived from an EMBL/GenBank/DDBJ whole genome shotgun (WGS) entry which is preliminary data.</text>
</comment>